<reference evidence="2 3" key="1">
    <citation type="submission" date="2018-10" db="EMBL/GenBank/DDBJ databases">
        <title>A high-quality apple genome assembly.</title>
        <authorList>
            <person name="Hu J."/>
        </authorList>
    </citation>
    <scope>NUCLEOTIDE SEQUENCE [LARGE SCALE GENOMIC DNA]</scope>
    <source>
        <strain evidence="3">cv. HFTH1</strain>
        <tissue evidence="2">Young leaf</tissue>
    </source>
</reference>
<gene>
    <name evidence="2" type="ORF">DVH24_035414</name>
</gene>
<accession>A0A498J576</accession>
<evidence type="ECO:0000256" key="1">
    <source>
        <dbReference type="SAM" id="MobiDB-lite"/>
    </source>
</evidence>
<keyword evidence="3" id="KW-1185">Reference proteome</keyword>
<name>A0A498J576_MALDO</name>
<organism evidence="2 3">
    <name type="scientific">Malus domestica</name>
    <name type="common">Apple</name>
    <name type="synonym">Pyrus malus</name>
    <dbReference type="NCBI Taxonomy" id="3750"/>
    <lineage>
        <taxon>Eukaryota</taxon>
        <taxon>Viridiplantae</taxon>
        <taxon>Streptophyta</taxon>
        <taxon>Embryophyta</taxon>
        <taxon>Tracheophyta</taxon>
        <taxon>Spermatophyta</taxon>
        <taxon>Magnoliopsida</taxon>
        <taxon>eudicotyledons</taxon>
        <taxon>Gunneridae</taxon>
        <taxon>Pentapetalae</taxon>
        <taxon>rosids</taxon>
        <taxon>fabids</taxon>
        <taxon>Rosales</taxon>
        <taxon>Rosaceae</taxon>
        <taxon>Amygdaloideae</taxon>
        <taxon>Maleae</taxon>
        <taxon>Malus</taxon>
    </lineage>
</organism>
<dbReference type="AlphaFoldDB" id="A0A498J576"/>
<comment type="caution">
    <text evidence="2">The sequence shown here is derived from an EMBL/GenBank/DDBJ whole genome shotgun (WGS) entry which is preliminary data.</text>
</comment>
<evidence type="ECO:0000313" key="2">
    <source>
        <dbReference type="EMBL" id="RXH90650.1"/>
    </source>
</evidence>
<proteinExistence type="predicted"/>
<evidence type="ECO:0000313" key="3">
    <source>
        <dbReference type="Proteomes" id="UP000290289"/>
    </source>
</evidence>
<protein>
    <submittedName>
        <fullName evidence="2">Uncharacterized protein</fullName>
    </submittedName>
</protein>
<feature type="region of interest" description="Disordered" evidence="1">
    <location>
        <begin position="80"/>
        <end position="106"/>
    </location>
</feature>
<dbReference type="Proteomes" id="UP000290289">
    <property type="component" value="Chromosome 9"/>
</dbReference>
<sequence>MRNDSKRNLNNSLSKFYTPSLQKHLEHYFEQSNVPQELLGEDKLYRLLESTELYIEITNHGFQIQALNYKKSFHDQEEISADIEEQSAIYSRPKEETPLDDPEISPEPILTQVHIPYIHNPETTQQPTELH</sequence>
<dbReference type="EMBL" id="RDQH01000335">
    <property type="protein sequence ID" value="RXH90650.1"/>
    <property type="molecule type" value="Genomic_DNA"/>
</dbReference>